<dbReference type="InterPro" id="IPR029044">
    <property type="entry name" value="Nucleotide-diphossugar_trans"/>
</dbReference>
<sequence length="345" mass="40221">MNKIISFIIPSYNVEKYLSKALESFLAGDVLDKIEVLIVNDGSKDSTATVANEYVEKYPETYRLINKQNGGHGSAINTGAEAANGKFLKVIDADDWVITDNLKELIEKLEVCEADVFLTPYHTVDMETGEKTVFRMYCSEYERIYTLKEIIEKWKDFDKCFLFHGIGYKTSFYKALNYQLSEGIFYEDHEYSTIPCSRAESIIPFDIFLYEYLVGNSEQSVSVVNKLRRITHIEQVALRLSTHGNETYLTEAAREYVYRKAEVVILSYYAVACIMNPNKHQGRLLCKSFNKKLKYVNPVYHERLRRKYWVFILMSIFHVNTALYEKLLVSGLYKKLRNNREEEKK</sequence>
<gene>
    <name evidence="4" type="ORF">DXD79_27320</name>
</gene>
<reference evidence="4 5" key="1">
    <citation type="submission" date="2018-08" db="EMBL/GenBank/DDBJ databases">
        <title>A genome reference for cultivated species of the human gut microbiota.</title>
        <authorList>
            <person name="Zou Y."/>
            <person name="Xue W."/>
            <person name="Luo G."/>
        </authorList>
    </citation>
    <scope>NUCLEOTIDE SEQUENCE [LARGE SCALE GENOMIC DNA]</scope>
    <source>
        <strain evidence="4 5">TM09-12</strain>
    </source>
</reference>
<dbReference type="Gene3D" id="3.90.550.10">
    <property type="entry name" value="Spore Coat Polysaccharide Biosynthesis Protein SpsA, Chain A"/>
    <property type="match status" value="1"/>
</dbReference>
<feature type="domain" description="Glycosyltransferase 2-like" evidence="3">
    <location>
        <begin position="6"/>
        <end position="163"/>
    </location>
</feature>
<evidence type="ECO:0000256" key="1">
    <source>
        <dbReference type="ARBA" id="ARBA00022676"/>
    </source>
</evidence>
<dbReference type="GO" id="GO:0016757">
    <property type="term" value="F:glycosyltransferase activity"/>
    <property type="evidence" value="ECO:0007669"/>
    <property type="project" value="UniProtKB-KW"/>
</dbReference>
<dbReference type="PANTHER" id="PTHR22916:SF51">
    <property type="entry name" value="GLYCOSYLTRANSFERASE EPSH-RELATED"/>
    <property type="match status" value="1"/>
</dbReference>
<protein>
    <submittedName>
        <fullName evidence="4">Glycosyltransferase family 2 protein</fullName>
    </submittedName>
</protein>
<name>A0A374NZ94_9FIRM</name>
<dbReference type="PANTHER" id="PTHR22916">
    <property type="entry name" value="GLYCOSYLTRANSFERASE"/>
    <property type="match status" value="1"/>
</dbReference>
<dbReference type="Pfam" id="PF00535">
    <property type="entry name" value="Glycos_transf_2"/>
    <property type="match status" value="1"/>
</dbReference>
<keyword evidence="1" id="KW-0328">Glycosyltransferase</keyword>
<evidence type="ECO:0000313" key="5">
    <source>
        <dbReference type="Proteomes" id="UP000263014"/>
    </source>
</evidence>
<evidence type="ECO:0000256" key="2">
    <source>
        <dbReference type="ARBA" id="ARBA00022679"/>
    </source>
</evidence>
<comment type="caution">
    <text evidence="4">The sequence shown here is derived from an EMBL/GenBank/DDBJ whole genome shotgun (WGS) entry which is preliminary data.</text>
</comment>
<dbReference type="SUPFAM" id="SSF53448">
    <property type="entry name" value="Nucleotide-diphospho-sugar transferases"/>
    <property type="match status" value="1"/>
</dbReference>
<keyword evidence="2 4" id="KW-0808">Transferase</keyword>
<accession>A0A374NZ94</accession>
<evidence type="ECO:0000259" key="3">
    <source>
        <dbReference type="Pfam" id="PF00535"/>
    </source>
</evidence>
<dbReference type="Proteomes" id="UP000263014">
    <property type="component" value="Unassembled WGS sequence"/>
</dbReference>
<organism evidence="4 5">
    <name type="scientific">Hungatella hathewayi</name>
    <dbReference type="NCBI Taxonomy" id="154046"/>
    <lineage>
        <taxon>Bacteria</taxon>
        <taxon>Bacillati</taxon>
        <taxon>Bacillota</taxon>
        <taxon>Clostridia</taxon>
        <taxon>Lachnospirales</taxon>
        <taxon>Lachnospiraceae</taxon>
        <taxon>Hungatella</taxon>
    </lineage>
</organism>
<dbReference type="RefSeq" id="WP_117624385.1">
    <property type="nucleotide sequence ID" value="NZ_QSON01000019.1"/>
</dbReference>
<dbReference type="EMBL" id="QSON01000019">
    <property type="protein sequence ID" value="RGI97522.1"/>
    <property type="molecule type" value="Genomic_DNA"/>
</dbReference>
<dbReference type="CDD" id="cd00761">
    <property type="entry name" value="Glyco_tranf_GTA_type"/>
    <property type="match status" value="1"/>
</dbReference>
<proteinExistence type="predicted"/>
<evidence type="ECO:0000313" key="4">
    <source>
        <dbReference type="EMBL" id="RGI97522.1"/>
    </source>
</evidence>
<dbReference type="AlphaFoldDB" id="A0A374NZ94"/>
<dbReference type="InterPro" id="IPR001173">
    <property type="entry name" value="Glyco_trans_2-like"/>
</dbReference>